<proteinExistence type="predicted"/>
<evidence type="ECO:0000313" key="1">
    <source>
        <dbReference type="EMBL" id="EUD64202.1"/>
    </source>
</evidence>
<dbReference type="EMBL" id="KI965528">
    <property type="protein sequence ID" value="EUD64202.1"/>
    <property type="molecule type" value="Genomic_DNA"/>
</dbReference>
<dbReference type="GeneID" id="20040687"/>
<gene>
    <name evidence="1" type="ORF">C922_05413</name>
</gene>
<dbReference type="RefSeq" id="XP_008819206.1">
    <property type="nucleotide sequence ID" value="XM_008820984.1"/>
</dbReference>
<reference evidence="1 2" key="1">
    <citation type="submission" date="2013-02" db="EMBL/GenBank/DDBJ databases">
        <title>The Genome Sequence of Plasmodium inui San Antonio 1.</title>
        <authorList>
            <consortium name="The Broad Institute Genome Sequencing Platform"/>
            <consortium name="The Broad Institute Genome Sequencing Center for Infectious Disease"/>
            <person name="Neafsey D."/>
            <person name="Cheeseman I."/>
            <person name="Volkman S."/>
            <person name="Adams J."/>
            <person name="Walker B."/>
            <person name="Young S.K."/>
            <person name="Zeng Q."/>
            <person name="Gargeya S."/>
            <person name="Fitzgerald M."/>
            <person name="Haas B."/>
            <person name="Abouelleil A."/>
            <person name="Alvarado L."/>
            <person name="Arachchi H.M."/>
            <person name="Berlin A.M."/>
            <person name="Chapman S.B."/>
            <person name="Dewar J."/>
            <person name="Goldberg J."/>
            <person name="Griggs A."/>
            <person name="Gujja S."/>
            <person name="Hansen M."/>
            <person name="Howarth C."/>
            <person name="Imamovic A."/>
            <person name="Larimer J."/>
            <person name="McCowan C."/>
            <person name="Murphy C."/>
            <person name="Neiman D."/>
            <person name="Pearson M."/>
            <person name="Priest M."/>
            <person name="Roberts A."/>
            <person name="Saif S."/>
            <person name="Shea T."/>
            <person name="Sisk P."/>
            <person name="Sykes S."/>
            <person name="Wortman J."/>
            <person name="Nusbaum C."/>
            <person name="Birren B."/>
        </authorList>
    </citation>
    <scope>NUCLEOTIDE SEQUENCE [LARGE SCALE GENOMIC DNA]</scope>
    <source>
        <strain evidence="1 2">San Antonio 1</strain>
    </source>
</reference>
<dbReference type="Proteomes" id="UP000030640">
    <property type="component" value="Unassembled WGS sequence"/>
</dbReference>
<keyword evidence="2" id="KW-1185">Reference proteome</keyword>
<accession>W6ZTG1</accession>
<sequence>MPEPYYYNVYKSLLIRSISPLYYVQNLTHRFMKRQISTKRNRLTIPPASAVKIHKGGGSEIVLKAVKARSKLLCMEKDEEKWGGTVYIYIYIISMRSNGKNK</sequence>
<name>W6ZTG1_9APIC</name>
<dbReference type="AlphaFoldDB" id="W6ZTG1"/>
<evidence type="ECO:0000313" key="2">
    <source>
        <dbReference type="Proteomes" id="UP000030640"/>
    </source>
</evidence>
<organism evidence="1 2">
    <name type="scientific">Plasmodium inui San Antonio 1</name>
    <dbReference type="NCBI Taxonomy" id="1237626"/>
    <lineage>
        <taxon>Eukaryota</taxon>
        <taxon>Sar</taxon>
        <taxon>Alveolata</taxon>
        <taxon>Apicomplexa</taxon>
        <taxon>Aconoidasida</taxon>
        <taxon>Haemosporida</taxon>
        <taxon>Plasmodiidae</taxon>
        <taxon>Plasmodium</taxon>
        <taxon>Plasmodium (Plasmodium)</taxon>
    </lineage>
</organism>
<protein>
    <submittedName>
        <fullName evidence="1">Uncharacterized protein</fullName>
    </submittedName>
</protein>
<dbReference type="VEuPathDB" id="PlasmoDB:C922_05413"/>